<evidence type="ECO:0000313" key="2">
    <source>
        <dbReference type="Proteomes" id="UP000229307"/>
    </source>
</evidence>
<reference evidence="2" key="1">
    <citation type="submission" date="2017-09" db="EMBL/GenBank/DDBJ databases">
        <title>Depth-based differentiation of microbial function through sediment-hosted aquifers and enrichment of novel symbionts in the deep terrestrial subsurface.</title>
        <authorList>
            <person name="Probst A.J."/>
            <person name="Ladd B."/>
            <person name="Jarett J.K."/>
            <person name="Geller-Mcgrath D.E."/>
            <person name="Sieber C.M.K."/>
            <person name="Emerson J.B."/>
            <person name="Anantharaman K."/>
            <person name="Thomas B.C."/>
            <person name="Malmstrom R."/>
            <person name="Stieglmeier M."/>
            <person name="Klingl A."/>
            <person name="Woyke T."/>
            <person name="Ryan C.M."/>
            <person name="Banfield J.F."/>
        </authorList>
    </citation>
    <scope>NUCLEOTIDE SEQUENCE [LARGE SCALE GENOMIC DNA]</scope>
</reference>
<gene>
    <name evidence="1" type="ORF">COY52_10965</name>
</gene>
<dbReference type="AlphaFoldDB" id="A0A2M7S5J9"/>
<dbReference type="EMBL" id="PFMR01000299">
    <property type="protein sequence ID" value="PIZ14827.1"/>
    <property type="molecule type" value="Genomic_DNA"/>
</dbReference>
<evidence type="ECO:0000313" key="1">
    <source>
        <dbReference type="EMBL" id="PIZ14827.1"/>
    </source>
</evidence>
<proteinExistence type="predicted"/>
<protein>
    <submittedName>
        <fullName evidence="1">Uncharacterized protein</fullName>
    </submittedName>
</protein>
<sequence length="347" mass="38430">MNIKRALKTLGTLKTLKTLKTLLITSMMILILVPGAVRGESTRIIIDRPGEIVFTEQVLVEGSVVIPSDKFIRVRVEPFIEKKDYKAQDYIVAITGKRFKKAITVPSGISIITASTLDNRWSVSRPVLLFSTKKGLEEREWGKSSPIRFTEPAELNARQSPCNVKGRVADRSLKNIEVVILNLSEFQRLYSDRKEMPLLDYKKAGVKSGEFSMPVELSDGLNLIIARPEGSNVPEFTQTKVLVYESASPRISLAASVQDNNMLVAEGNVKGPAAVRIVSVRVEALVRESEDLPPSLKAVFEQEIPVDKKGNYRSALDLKGIKGIFANSYFLVSVSAGKEKTVRLVVK</sequence>
<dbReference type="Proteomes" id="UP000229307">
    <property type="component" value="Unassembled WGS sequence"/>
</dbReference>
<name>A0A2M7S5J9_9BACT</name>
<accession>A0A2M7S5J9</accession>
<organism evidence="1 2">
    <name type="scientific">Candidatus Desantisbacteria bacterium CG_4_10_14_0_8_um_filter_48_22</name>
    <dbReference type="NCBI Taxonomy" id="1974543"/>
    <lineage>
        <taxon>Bacteria</taxon>
        <taxon>Candidatus Desantisiibacteriota</taxon>
    </lineage>
</organism>
<comment type="caution">
    <text evidence="1">The sequence shown here is derived from an EMBL/GenBank/DDBJ whole genome shotgun (WGS) entry which is preliminary data.</text>
</comment>